<evidence type="ECO:0000313" key="1">
    <source>
        <dbReference type="EMBL" id="KAH3804077.1"/>
    </source>
</evidence>
<dbReference type="Proteomes" id="UP000828390">
    <property type="component" value="Unassembled WGS sequence"/>
</dbReference>
<name>A0A9D4FY63_DREPO</name>
<evidence type="ECO:0000313" key="2">
    <source>
        <dbReference type="Proteomes" id="UP000828390"/>
    </source>
</evidence>
<dbReference type="AlphaFoldDB" id="A0A9D4FY63"/>
<reference evidence="1" key="1">
    <citation type="journal article" date="2019" name="bioRxiv">
        <title>The Genome of the Zebra Mussel, Dreissena polymorpha: A Resource for Invasive Species Research.</title>
        <authorList>
            <person name="McCartney M.A."/>
            <person name="Auch B."/>
            <person name="Kono T."/>
            <person name="Mallez S."/>
            <person name="Zhang Y."/>
            <person name="Obille A."/>
            <person name="Becker A."/>
            <person name="Abrahante J.E."/>
            <person name="Garbe J."/>
            <person name="Badalamenti J.P."/>
            <person name="Herman A."/>
            <person name="Mangelson H."/>
            <person name="Liachko I."/>
            <person name="Sullivan S."/>
            <person name="Sone E.D."/>
            <person name="Koren S."/>
            <person name="Silverstein K.A.T."/>
            <person name="Beckman K.B."/>
            <person name="Gohl D.M."/>
        </authorList>
    </citation>
    <scope>NUCLEOTIDE SEQUENCE</scope>
    <source>
        <strain evidence="1">Duluth1</strain>
        <tissue evidence="1">Whole animal</tissue>
    </source>
</reference>
<keyword evidence="2" id="KW-1185">Reference proteome</keyword>
<accession>A0A9D4FY63</accession>
<gene>
    <name evidence="1" type="ORF">DPMN_132356</name>
</gene>
<organism evidence="1 2">
    <name type="scientific">Dreissena polymorpha</name>
    <name type="common">Zebra mussel</name>
    <name type="synonym">Mytilus polymorpha</name>
    <dbReference type="NCBI Taxonomy" id="45954"/>
    <lineage>
        <taxon>Eukaryota</taxon>
        <taxon>Metazoa</taxon>
        <taxon>Spiralia</taxon>
        <taxon>Lophotrochozoa</taxon>
        <taxon>Mollusca</taxon>
        <taxon>Bivalvia</taxon>
        <taxon>Autobranchia</taxon>
        <taxon>Heteroconchia</taxon>
        <taxon>Euheterodonta</taxon>
        <taxon>Imparidentia</taxon>
        <taxon>Neoheterodontei</taxon>
        <taxon>Myida</taxon>
        <taxon>Dreissenoidea</taxon>
        <taxon>Dreissenidae</taxon>
        <taxon>Dreissena</taxon>
    </lineage>
</organism>
<comment type="caution">
    <text evidence="1">The sequence shown here is derived from an EMBL/GenBank/DDBJ whole genome shotgun (WGS) entry which is preliminary data.</text>
</comment>
<sequence>MSFDSASSLLDSPDPQQLLDLRSRNGLTEEEANVSETDDFTVLSTIDALFLPPITTERPVGQSKHEICASQNLLTNAGVLLQKRLKLETKLSKSGMS</sequence>
<dbReference type="EMBL" id="JAIWYP010000006">
    <property type="protein sequence ID" value="KAH3804077.1"/>
    <property type="molecule type" value="Genomic_DNA"/>
</dbReference>
<protein>
    <submittedName>
        <fullName evidence="1">Uncharacterized protein</fullName>
    </submittedName>
</protein>
<reference evidence="1" key="2">
    <citation type="submission" date="2020-11" db="EMBL/GenBank/DDBJ databases">
        <authorList>
            <person name="McCartney M.A."/>
            <person name="Auch B."/>
            <person name="Kono T."/>
            <person name="Mallez S."/>
            <person name="Becker A."/>
            <person name="Gohl D.M."/>
            <person name="Silverstein K.A.T."/>
            <person name="Koren S."/>
            <person name="Bechman K.B."/>
            <person name="Herman A."/>
            <person name="Abrahante J.E."/>
            <person name="Garbe J."/>
        </authorList>
    </citation>
    <scope>NUCLEOTIDE SEQUENCE</scope>
    <source>
        <strain evidence="1">Duluth1</strain>
        <tissue evidence="1">Whole animal</tissue>
    </source>
</reference>
<proteinExistence type="predicted"/>